<dbReference type="VEuPathDB" id="TriTrypDB:BSAL_58440"/>
<organism evidence="2 3">
    <name type="scientific">Bodo saltans</name>
    <name type="common">Flagellated protozoan</name>
    <dbReference type="NCBI Taxonomy" id="75058"/>
    <lineage>
        <taxon>Eukaryota</taxon>
        <taxon>Discoba</taxon>
        <taxon>Euglenozoa</taxon>
        <taxon>Kinetoplastea</taxon>
        <taxon>Metakinetoplastina</taxon>
        <taxon>Eubodonida</taxon>
        <taxon>Bodonidae</taxon>
        <taxon>Bodo</taxon>
    </lineage>
</organism>
<name>A0A0S4IPT6_BODSA</name>
<feature type="compositionally biased region" description="Polar residues" evidence="1">
    <location>
        <begin position="130"/>
        <end position="148"/>
    </location>
</feature>
<feature type="compositionally biased region" description="Basic and acidic residues" evidence="1">
    <location>
        <begin position="563"/>
        <end position="572"/>
    </location>
</feature>
<feature type="compositionally biased region" description="Polar residues" evidence="1">
    <location>
        <begin position="497"/>
        <end position="510"/>
    </location>
</feature>
<dbReference type="PANTHER" id="PTHR23244">
    <property type="entry name" value="KELCH REPEAT DOMAIN"/>
    <property type="match status" value="1"/>
</dbReference>
<feature type="compositionally biased region" description="Low complexity" evidence="1">
    <location>
        <begin position="574"/>
        <end position="586"/>
    </location>
</feature>
<dbReference type="PANTHER" id="PTHR23244:SF456">
    <property type="entry name" value="MULTIPLE EPIDERMAL GROWTH FACTOR-LIKE DOMAINS PROTEIN 8"/>
    <property type="match status" value="1"/>
</dbReference>
<dbReference type="EMBL" id="CYKH01000233">
    <property type="protein sequence ID" value="CUF04150.1"/>
    <property type="molecule type" value="Genomic_DNA"/>
</dbReference>
<protein>
    <submittedName>
        <fullName evidence="2">Uncharacterized protein</fullName>
    </submittedName>
</protein>
<feature type="compositionally biased region" description="Low complexity" evidence="1">
    <location>
        <begin position="656"/>
        <end position="668"/>
    </location>
</feature>
<sequence>MDVLQCKWSRLISSQPSVRIPAPDAGGAAASSASPSKGAKAAKRGGAAAAPSTSVIGNGPDDIPARFGGCSFLYRDTTYVLGANMRGVFECFSIVPAEDGPTSPTAGAGRSVSPKKSKKGASSSAGGGDQLSSPTKNLSNSLGQSKMTAKQVPITGTKAPPPRTLPAICVASTAGGGGATSAATHKAATTSPPAASITIEGQQACDSFFNCQVSSVYVHGGLQLSTSSEADATATLGNAVSTPASSGSGLDDLWEFKCHQMGWQPVAVRTSLLSKRFAHSLAFAFGRLYLFGGVDSRTLGTLGDFWVLEDSGNAGKRWTPVISHGTCSAGSASGVDDASVMRLQRPCARSHHNLVPAPDGCLLLHGGISTHGAILNDLWCVRVAHEASLASVYDPVTEASLANISCIPLVVWRRVELPGDYIPRKLGSTLLVAPMPKLPQAAARRSSTAATAAIVTFHQNEYSLTPQYLILICGGWDADSLSPFVAPRPQHHANQHAGVQNNPPTTTSDYEPSPMMQRLASMAFSSVDGGSFRFASFRRGSTAGDTPLRMLEKSMSPFRRRQSQAERDHDDGSQQQQQQAEQQPTATPMPPPVTKRQPLVVAFVANMDKWRADHNPSEFTSSPRSSAAHGEAHGGLENADLESLGSHGVGQGGRGVSPQPKQPAPAAAVALSKSKVLGKRFTVANSAGRLAQSTFSRASHRSCDYVTSLATLQKQLVPPRLEISKLDSVAISSSAMVPPAVHSPVSRTGPPTLDASALAVKKDDGGADGAMSSSDCLPIATMFGYWCRSQASTGGKQSQSASALELTAFGGNCGPMVACGDVWRCRVEWLPQPMFDFNKTVPFNSL</sequence>
<dbReference type="Gene3D" id="2.120.10.80">
    <property type="entry name" value="Kelch-type beta propeller"/>
    <property type="match status" value="2"/>
</dbReference>
<feature type="region of interest" description="Disordered" evidence="1">
    <location>
        <begin position="638"/>
        <end position="668"/>
    </location>
</feature>
<dbReference type="AlphaFoldDB" id="A0A0S4IPT6"/>
<dbReference type="Proteomes" id="UP000051952">
    <property type="component" value="Unassembled WGS sequence"/>
</dbReference>
<evidence type="ECO:0000256" key="1">
    <source>
        <dbReference type="SAM" id="MobiDB-lite"/>
    </source>
</evidence>
<keyword evidence="3" id="KW-1185">Reference proteome</keyword>
<evidence type="ECO:0000313" key="3">
    <source>
        <dbReference type="Proteomes" id="UP000051952"/>
    </source>
</evidence>
<dbReference type="InterPro" id="IPR011043">
    <property type="entry name" value="Gal_Oxase/kelch_b-propeller"/>
</dbReference>
<feature type="region of interest" description="Disordered" evidence="1">
    <location>
        <begin position="488"/>
        <end position="513"/>
    </location>
</feature>
<dbReference type="InterPro" id="IPR015915">
    <property type="entry name" value="Kelch-typ_b-propeller"/>
</dbReference>
<dbReference type="SUPFAM" id="SSF50965">
    <property type="entry name" value="Galactose oxidase, central domain"/>
    <property type="match status" value="1"/>
</dbReference>
<feature type="region of interest" description="Disordered" evidence="1">
    <location>
        <begin position="613"/>
        <end position="632"/>
    </location>
</feature>
<feature type="region of interest" description="Disordered" evidence="1">
    <location>
        <begin position="17"/>
        <end position="60"/>
    </location>
</feature>
<reference evidence="3" key="1">
    <citation type="submission" date="2015-09" db="EMBL/GenBank/DDBJ databases">
        <authorList>
            <consortium name="Pathogen Informatics"/>
        </authorList>
    </citation>
    <scope>NUCLEOTIDE SEQUENCE [LARGE SCALE GENOMIC DNA]</scope>
    <source>
        <strain evidence="3">Lake Konstanz</strain>
    </source>
</reference>
<gene>
    <name evidence="2" type="ORF">BSAL_58440</name>
</gene>
<feature type="compositionally biased region" description="Low complexity" evidence="1">
    <location>
        <begin position="21"/>
        <end position="52"/>
    </location>
</feature>
<proteinExistence type="predicted"/>
<feature type="region of interest" description="Disordered" evidence="1">
    <location>
        <begin position="99"/>
        <end position="165"/>
    </location>
</feature>
<dbReference type="OrthoDB" id="10001928at2759"/>
<accession>A0A0S4IPT6</accession>
<feature type="region of interest" description="Disordered" evidence="1">
    <location>
        <begin position="537"/>
        <end position="594"/>
    </location>
</feature>
<evidence type="ECO:0000313" key="2">
    <source>
        <dbReference type="EMBL" id="CUF04150.1"/>
    </source>
</evidence>